<feature type="compositionally biased region" description="Basic and acidic residues" evidence="2">
    <location>
        <begin position="180"/>
        <end position="189"/>
    </location>
</feature>
<evidence type="ECO:0000256" key="2">
    <source>
        <dbReference type="SAM" id="MobiDB-lite"/>
    </source>
</evidence>
<reference evidence="3" key="1">
    <citation type="submission" date="2021-01" db="EMBL/GenBank/DDBJ databases">
        <authorList>
            <person name="Corre E."/>
            <person name="Pelletier E."/>
            <person name="Niang G."/>
            <person name="Scheremetjew M."/>
            <person name="Finn R."/>
            <person name="Kale V."/>
            <person name="Holt S."/>
            <person name="Cochrane G."/>
            <person name="Meng A."/>
            <person name="Brown T."/>
            <person name="Cohen L."/>
        </authorList>
    </citation>
    <scope>NUCLEOTIDE SEQUENCE</scope>
    <source>
        <strain evidence="3">CCAP 1951/1</strain>
    </source>
</reference>
<comment type="similarity">
    <text evidence="1">Belongs to the CFAP97 family.</text>
</comment>
<dbReference type="Pfam" id="PF13879">
    <property type="entry name" value="Hmw_CFAP97"/>
    <property type="match status" value="1"/>
</dbReference>
<dbReference type="AlphaFoldDB" id="A0A6U4P7X8"/>
<feature type="region of interest" description="Disordered" evidence="2">
    <location>
        <begin position="137"/>
        <end position="291"/>
    </location>
</feature>
<name>A0A6U4P7X8_NEODS</name>
<gene>
    <name evidence="3" type="ORF">NDES1114_LOCUS2105</name>
    <name evidence="4" type="ORF">NDES1114_LOCUS2106</name>
</gene>
<feature type="compositionally biased region" description="Basic and acidic residues" evidence="2">
    <location>
        <begin position="223"/>
        <end position="232"/>
    </location>
</feature>
<evidence type="ECO:0000256" key="1">
    <source>
        <dbReference type="ARBA" id="ARBA00008315"/>
    </source>
</evidence>
<accession>A0A6U4P7X8</accession>
<protein>
    <submittedName>
        <fullName evidence="3">Uncharacterized protein</fullName>
    </submittedName>
</protein>
<evidence type="ECO:0000313" key="4">
    <source>
        <dbReference type="EMBL" id="CAD9091589.1"/>
    </source>
</evidence>
<dbReference type="InterPro" id="IPR029488">
    <property type="entry name" value="Hmw/CFAP97"/>
</dbReference>
<proteinExistence type="inferred from homology"/>
<dbReference type="EMBL" id="HBGF01003030">
    <property type="protein sequence ID" value="CAD9091587.1"/>
    <property type="molecule type" value="Transcribed_RNA"/>
</dbReference>
<organism evidence="3">
    <name type="scientific">Neobodo designis</name>
    <name type="common">Flagellated protozoan</name>
    <name type="synonym">Bodo designis</name>
    <dbReference type="NCBI Taxonomy" id="312471"/>
    <lineage>
        <taxon>Eukaryota</taxon>
        <taxon>Discoba</taxon>
        <taxon>Euglenozoa</taxon>
        <taxon>Kinetoplastea</taxon>
        <taxon>Metakinetoplastina</taxon>
        <taxon>Neobodonida</taxon>
        <taxon>Neobodo</taxon>
    </lineage>
</organism>
<sequence length="291" mass="33379">MANARQLSFLTSGERDSCVEHLVHVARLHNVESVQFPKNKPFEAPPPSSAMLHRHERRAREEEDRIRRENHILWEKIESQARYGEKLQRQALDKIRQQKESYAGSNIHRRTLEAKRIDKANRQLYERICNAPPRVETRDELTASAAHQTQQARQKRKFKSTAHFPQPPRRPIPDEDDDKVDLTPRRADGTPRLPRVGSARGLSPSNQGSGREVGPGWNAVTAEDIRKTERARDRKLKGHPPPGESTVGHRQRTHNPSGWCDRDAAHKAHTARVARMQQEQEEDDAMYGTAQ</sequence>
<feature type="region of interest" description="Disordered" evidence="2">
    <location>
        <begin position="37"/>
        <end position="63"/>
    </location>
</feature>
<dbReference type="EMBL" id="HBGF01003031">
    <property type="protein sequence ID" value="CAD9091589.1"/>
    <property type="molecule type" value="Transcribed_RNA"/>
</dbReference>
<evidence type="ECO:0000313" key="3">
    <source>
        <dbReference type="EMBL" id="CAD9091587.1"/>
    </source>
</evidence>